<comment type="caution">
    <text evidence="3">The sequence shown here is derived from an EMBL/GenBank/DDBJ whole genome shotgun (WGS) entry which is preliminary data.</text>
</comment>
<feature type="region of interest" description="Disordered" evidence="1">
    <location>
        <begin position="71"/>
        <end position="103"/>
    </location>
</feature>
<reference evidence="3 4" key="1">
    <citation type="journal article" date="2015" name="Plant Cell">
        <title>Oil accumulation by the oleaginous diatom Fistulifera solaris as revealed by the genome and transcriptome.</title>
        <authorList>
            <person name="Tanaka T."/>
            <person name="Maeda Y."/>
            <person name="Veluchamy A."/>
            <person name="Tanaka M."/>
            <person name="Abida H."/>
            <person name="Marechal E."/>
            <person name="Bowler C."/>
            <person name="Muto M."/>
            <person name="Sunaga Y."/>
            <person name="Tanaka M."/>
            <person name="Yoshino T."/>
            <person name="Taniguchi T."/>
            <person name="Fukuda Y."/>
            <person name="Nemoto M."/>
            <person name="Matsumoto M."/>
            <person name="Wong P.S."/>
            <person name="Aburatani S."/>
            <person name="Fujibuchi W."/>
        </authorList>
    </citation>
    <scope>NUCLEOTIDE SEQUENCE [LARGE SCALE GENOMIC DNA]</scope>
    <source>
        <strain evidence="3 4">JPCC DA0580</strain>
    </source>
</reference>
<organism evidence="3 4">
    <name type="scientific">Fistulifera solaris</name>
    <name type="common">Oleaginous diatom</name>
    <dbReference type="NCBI Taxonomy" id="1519565"/>
    <lineage>
        <taxon>Eukaryota</taxon>
        <taxon>Sar</taxon>
        <taxon>Stramenopiles</taxon>
        <taxon>Ochrophyta</taxon>
        <taxon>Bacillariophyta</taxon>
        <taxon>Bacillariophyceae</taxon>
        <taxon>Bacillariophycidae</taxon>
        <taxon>Naviculales</taxon>
        <taxon>Naviculaceae</taxon>
        <taxon>Fistulifera</taxon>
    </lineage>
</organism>
<feature type="signal peptide" evidence="2">
    <location>
        <begin position="1"/>
        <end position="19"/>
    </location>
</feature>
<sequence>MKSFIATLLLTLLVASCSAFQSAQNPRLASTSLDVFGGKKAPKKEDNAWLQGRGKRITIRDDEDAAMWIEEPKDNKKKAAAPAGKKPVAKKAEAPKKKGWFNF</sequence>
<evidence type="ECO:0000256" key="1">
    <source>
        <dbReference type="SAM" id="MobiDB-lite"/>
    </source>
</evidence>
<dbReference type="OrthoDB" id="53112at2759"/>
<protein>
    <submittedName>
        <fullName evidence="3">Uncharacterized protein</fullName>
    </submittedName>
</protein>
<proteinExistence type="predicted"/>
<dbReference type="InParanoid" id="A0A1Z5KAD3"/>
<keyword evidence="4" id="KW-1185">Reference proteome</keyword>
<evidence type="ECO:0000313" key="4">
    <source>
        <dbReference type="Proteomes" id="UP000198406"/>
    </source>
</evidence>
<evidence type="ECO:0000313" key="3">
    <source>
        <dbReference type="EMBL" id="GAX22898.1"/>
    </source>
</evidence>
<name>A0A1Z5KAD3_FISSO</name>
<evidence type="ECO:0000256" key="2">
    <source>
        <dbReference type="SAM" id="SignalP"/>
    </source>
</evidence>
<keyword evidence="2" id="KW-0732">Signal</keyword>
<dbReference type="PROSITE" id="PS51257">
    <property type="entry name" value="PROKAR_LIPOPROTEIN"/>
    <property type="match status" value="1"/>
</dbReference>
<gene>
    <name evidence="3" type="ORF">FisN_24Lh185</name>
</gene>
<dbReference type="EMBL" id="BDSP01000191">
    <property type="protein sequence ID" value="GAX22898.1"/>
    <property type="molecule type" value="Genomic_DNA"/>
</dbReference>
<dbReference type="AlphaFoldDB" id="A0A1Z5KAD3"/>
<feature type="chain" id="PRO_5013006812" evidence="2">
    <location>
        <begin position="20"/>
        <end position="103"/>
    </location>
</feature>
<accession>A0A1Z5KAD3</accession>
<dbReference type="Proteomes" id="UP000198406">
    <property type="component" value="Unassembled WGS sequence"/>
</dbReference>